<feature type="compositionally biased region" description="Basic and acidic residues" evidence="1">
    <location>
        <begin position="243"/>
        <end position="254"/>
    </location>
</feature>
<evidence type="ECO:0000313" key="4">
    <source>
        <dbReference type="Proteomes" id="UP000694388"/>
    </source>
</evidence>
<organism evidence="3 4">
    <name type="scientific">Eptatretus burgeri</name>
    <name type="common">Inshore hagfish</name>
    <dbReference type="NCBI Taxonomy" id="7764"/>
    <lineage>
        <taxon>Eukaryota</taxon>
        <taxon>Metazoa</taxon>
        <taxon>Chordata</taxon>
        <taxon>Craniata</taxon>
        <taxon>Vertebrata</taxon>
        <taxon>Cyclostomata</taxon>
        <taxon>Myxini</taxon>
        <taxon>Myxiniformes</taxon>
        <taxon>Myxinidae</taxon>
        <taxon>Eptatretinae</taxon>
        <taxon>Eptatretus</taxon>
    </lineage>
</organism>
<dbReference type="GO" id="GO:1902514">
    <property type="term" value="P:regulation of calcium ion transmembrane transport via high voltage-gated calcium channel"/>
    <property type="evidence" value="ECO:0007669"/>
    <property type="project" value="TreeGrafter"/>
</dbReference>
<dbReference type="Ensembl" id="ENSEBUT00000019363.1">
    <property type="protein sequence ID" value="ENSEBUP00000018787.1"/>
    <property type="gene ID" value="ENSEBUG00000011725.1"/>
</dbReference>
<evidence type="ECO:0000256" key="2">
    <source>
        <dbReference type="SAM" id="Phobius"/>
    </source>
</evidence>
<keyword evidence="4" id="KW-1185">Reference proteome</keyword>
<reference evidence="3" key="1">
    <citation type="submission" date="2025-08" db="UniProtKB">
        <authorList>
            <consortium name="Ensembl"/>
        </authorList>
    </citation>
    <scope>IDENTIFICATION</scope>
</reference>
<proteinExistence type="predicted"/>
<feature type="region of interest" description="Disordered" evidence="1">
    <location>
        <begin position="484"/>
        <end position="513"/>
    </location>
</feature>
<name>A0A8C4QQ67_EPTBU</name>
<dbReference type="AlphaFoldDB" id="A0A8C4QQ67"/>
<feature type="transmembrane region" description="Helical" evidence="2">
    <location>
        <begin position="437"/>
        <end position="459"/>
    </location>
</feature>
<keyword evidence="2" id="KW-0812">Transmembrane</keyword>
<keyword evidence="2" id="KW-1133">Transmembrane helix</keyword>
<dbReference type="Proteomes" id="UP000694388">
    <property type="component" value="Unplaced"/>
</dbReference>
<dbReference type="PANTHER" id="PTHR15025">
    <property type="entry name" value="VOLTAGE-DEPENDENT CALCIUM CHANNEL GAMMA-1 SUBUNIT-RELATED"/>
    <property type="match status" value="1"/>
</dbReference>
<feature type="compositionally biased region" description="Polar residues" evidence="1">
    <location>
        <begin position="258"/>
        <end position="270"/>
    </location>
</feature>
<keyword evidence="2" id="KW-0472">Membrane</keyword>
<feature type="region of interest" description="Disordered" evidence="1">
    <location>
        <begin position="220"/>
        <end position="290"/>
    </location>
</feature>
<accession>A0A8C4QQ67</accession>
<dbReference type="GO" id="GO:1990454">
    <property type="term" value="C:L-type voltage-gated calcium channel complex"/>
    <property type="evidence" value="ECO:0007669"/>
    <property type="project" value="TreeGrafter"/>
</dbReference>
<reference evidence="3" key="2">
    <citation type="submission" date="2025-09" db="UniProtKB">
        <authorList>
            <consortium name="Ensembl"/>
        </authorList>
    </citation>
    <scope>IDENTIFICATION</scope>
</reference>
<feature type="transmembrane region" description="Helical" evidence="2">
    <location>
        <begin position="42"/>
        <end position="67"/>
    </location>
</feature>
<protein>
    <submittedName>
        <fullName evidence="3">Uncharacterized protein</fullName>
    </submittedName>
</protein>
<dbReference type="Gene3D" id="1.20.140.150">
    <property type="match status" value="1"/>
</dbReference>
<feature type="transmembrane region" description="Helical" evidence="2">
    <location>
        <begin position="364"/>
        <end position="391"/>
    </location>
</feature>
<feature type="compositionally biased region" description="Basic residues" evidence="1">
    <location>
        <begin position="490"/>
        <end position="500"/>
    </location>
</feature>
<feature type="transmembrane region" description="Helical" evidence="2">
    <location>
        <begin position="403"/>
        <end position="425"/>
    </location>
</feature>
<dbReference type="GO" id="GO:0005246">
    <property type="term" value="F:calcium channel regulator activity"/>
    <property type="evidence" value="ECO:0007669"/>
    <property type="project" value="TreeGrafter"/>
</dbReference>
<sequence>MWSNFFNADNWWNSNHPPGTPRPGGGHPRGRPPIHRSNGGGHAIACLGTLGLALFIIGLASDFWVVILPTRSRDLNQNDRNFAEARQHQKHYSLQTLERLRRDRSAKIWPFDVEEKRTSVGVSDLILKENIIQIHSNQMAVNRSVILHGNSSGHNKDADYGSKESTQVTQKALGMPKRTGLATSVGAMKLKERKVSPASWGANSMINYVNSTGIHLAKQVKGAREKKLQKPPHNQLATPARVRRSDEKNEDTFKMDNATLSNKTSASGDDQQLDSKQEQSKTGETKDLVEENEEDIATVIPPGHCGPGHASVWRICWKFKWPEAQGDTNCGPVNFRGDFICTSLPFLESSQTLTAFDLASQRDWVIAAVVLAALALLLGIAGVVCSIYGIVKQQALATLPYASVGYTFTGVFSGVAIFLFTHAMLNAALPYGWRSRLAWSHHVAMAAPPFFFIAAIYAATVACCQRRQSHHDNLAVASRTPGQAEAGVTRHGHDHGHVRPVSRGGRPGTGAGRGIEMLMWQKGNVRGRRGNVGQRNLHRPRR</sequence>
<feature type="region of interest" description="Disordered" evidence="1">
    <location>
        <begin position="13"/>
        <end position="36"/>
    </location>
</feature>
<evidence type="ECO:0000313" key="3">
    <source>
        <dbReference type="Ensembl" id="ENSEBUP00000018787.1"/>
    </source>
</evidence>
<feature type="compositionally biased region" description="Basic and acidic residues" evidence="1">
    <location>
        <begin position="273"/>
        <end position="289"/>
    </location>
</feature>
<evidence type="ECO:0000256" key="1">
    <source>
        <dbReference type="SAM" id="MobiDB-lite"/>
    </source>
</evidence>